<dbReference type="PANTHER" id="PTHR10827:SF85">
    <property type="entry name" value="CALCIUM-BINDING PROTEIN"/>
    <property type="match status" value="1"/>
</dbReference>
<evidence type="ECO:0000259" key="3">
    <source>
        <dbReference type="PROSITE" id="PS50222"/>
    </source>
</evidence>
<dbReference type="SMART" id="SM00054">
    <property type="entry name" value="EFh"/>
    <property type="match status" value="4"/>
</dbReference>
<dbReference type="InterPro" id="IPR011992">
    <property type="entry name" value="EF-hand-dom_pair"/>
</dbReference>
<dbReference type="Proteomes" id="UP000887574">
    <property type="component" value="Unplaced"/>
</dbReference>
<name>A0A915EIU7_9BILA</name>
<dbReference type="InterPro" id="IPR002048">
    <property type="entry name" value="EF_hand_dom"/>
</dbReference>
<dbReference type="PROSITE" id="PS00018">
    <property type="entry name" value="EF_HAND_1"/>
    <property type="match status" value="3"/>
</dbReference>
<evidence type="ECO:0000313" key="4">
    <source>
        <dbReference type="Proteomes" id="UP000887574"/>
    </source>
</evidence>
<accession>A0A915EIU7</accession>
<sequence length="236" mass="26355">MFDPVVLLVVGVLCSCWLSTQAQSSPLKQENVSDFDVIDANNDGLISFAEFEKWHRIFHSSNDPSEARLKTGSLFNTHDLNRDGQLTVAEFVPLAFAMARKPGSEEEKLFKRLDKNNDGLLTRHEVEQADEKLPPEIIHGLWSTPNSQESQRLGMAQSLMVAIDTDPKDGKLEQAEVLAYANKYNIANKVSATEISDVFQQLDTNRDGFLSLEELQKLPEKMIALAGIRLVPNVSN</sequence>
<evidence type="ECO:0000256" key="2">
    <source>
        <dbReference type="SAM" id="SignalP"/>
    </source>
</evidence>
<dbReference type="InterPro" id="IPR018247">
    <property type="entry name" value="EF_Hand_1_Ca_BS"/>
</dbReference>
<dbReference type="GO" id="GO:0005509">
    <property type="term" value="F:calcium ion binding"/>
    <property type="evidence" value="ECO:0007669"/>
    <property type="project" value="InterPro"/>
</dbReference>
<organism evidence="4 5">
    <name type="scientific">Ditylenchus dipsaci</name>
    <dbReference type="NCBI Taxonomy" id="166011"/>
    <lineage>
        <taxon>Eukaryota</taxon>
        <taxon>Metazoa</taxon>
        <taxon>Ecdysozoa</taxon>
        <taxon>Nematoda</taxon>
        <taxon>Chromadorea</taxon>
        <taxon>Rhabditida</taxon>
        <taxon>Tylenchina</taxon>
        <taxon>Tylenchomorpha</taxon>
        <taxon>Sphaerularioidea</taxon>
        <taxon>Anguinidae</taxon>
        <taxon>Anguininae</taxon>
        <taxon>Ditylenchus</taxon>
    </lineage>
</organism>
<feature type="domain" description="EF-hand" evidence="3">
    <location>
        <begin position="35"/>
        <end position="61"/>
    </location>
</feature>
<dbReference type="Pfam" id="PF13499">
    <property type="entry name" value="EF-hand_7"/>
    <property type="match status" value="1"/>
</dbReference>
<feature type="domain" description="EF-hand" evidence="3">
    <location>
        <begin position="190"/>
        <end position="225"/>
    </location>
</feature>
<protein>
    <submittedName>
        <fullName evidence="5">EF-hand domain-containing protein</fullName>
    </submittedName>
</protein>
<dbReference type="WBParaSite" id="jg6354">
    <property type="protein sequence ID" value="jg6354"/>
    <property type="gene ID" value="jg6354"/>
</dbReference>
<proteinExistence type="predicted"/>
<keyword evidence="4" id="KW-1185">Reference proteome</keyword>
<dbReference type="Pfam" id="PF13202">
    <property type="entry name" value="EF-hand_5"/>
    <property type="match status" value="2"/>
</dbReference>
<keyword evidence="1" id="KW-0106">Calcium</keyword>
<evidence type="ECO:0000256" key="1">
    <source>
        <dbReference type="ARBA" id="ARBA00022837"/>
    </source>
</evidence>
<feature type="signal peptide" evidence="2">
    <location>
        <begin position="1"/>
        <end position="22"/>
    </location>
</feature>
<feature type="chain" id="PRO_5036721228" evidence="2">
    <location>
        <begin position="23"/>
        <end position="236"/>
    </location>
</feature>
<dbReference type="Gene3D" id="1.10.238.10">
    <property type="entry name" value="EF-hand"/>
    <property type="match status" value="3"/>
</dbReference>
<dbReference type="AlphaFoldDB" id="A0A915EIU7"/>
<reference evidence="5" key="1">
    <citation type="submission" date="2022-11" db="UniProtKB">
        <authorList>
            <consortium name="WormBaseParasite"/>
        </authorList>
    </citation>
    <scope>IDENTIFICATION</scope>
</reference>
<keyword evidence="2" id="KW-0732">Signal</keyword>
<evidence type="ECO:0000313" key="5">
    <source>
        <dbReference type="WBParaSite" id="jg6354"/>
    </source>
</evidence>
<dbReference type="PROSITE" id="PS50222">
    <property type="entry name" value="EF_HAND_2"/>
    <property type="match status" value="3"/>
</dbReference>
<feature type="domain" description="EF-hand" evidence="3">
    <location>
        <begin position="101"/>
        <end position="136"/>
    </location>
</feature>
<dbReference type="SUPFAM" id="SSF47473">
    <property type="entry name" value="EF-hand"/>
    <property type="match status" value="1"/>
</dbReference>
<dbReference type="PANTHER" id="PTHR10827">
    <property type="entry name" value="RETICULOCALBIN"/>
    <property type="match status" value="1"/>
</dbReference>